<feature type="compositionally biased region" description="Basic and acidic residues" evidence="1">
    <location>
        <begin position="35"/>
        <end position="45"/>
    </location>
</feature>
<feature type="compositionally biased region" description="Basic and acidic residues" evidence="1">
    <location>
        <begin position="157"/>
        <end position="176"/>
    </location>
</feature>
<organism evidence="2 3">
    <name type="scientific">Vicugna pacos</name>
    <name type="common">Alpaca</name>
    <name type="synonym">Lama pacos</name>
    <dbReference type="NCBI Taxonomy" id="30538"/>
    <lineage>
        <taxon>Eukaryota</taxon>
        <taxon>Metazoa</taxon>
        <taxon>Chordata</taxon>
        <taxon>Craniata</taxon>
        <taxon>Vertebrata</taxon>
        <taxon>Euteleostomi</taxon>
        <taxon>Mammalia</taxon>
        <taxon>Eutheria</taxon>
        <taxon>Laurasiatheria</taxon>
        <taxon>Artiodactyla</taxon>
        <taxon>Tylopoda</taxon>
        <taxon>Camelidae</taxon>
        <taxon>Vicugna</taxon>
    </lineage>
</organism>
<keyword evidence="2" id="KW-1185">Reference proteome</keyword>
<reference evidence="3" key="1">
    <citation type="submission" date="2025-08" db="UniProtKB">
        <authorList>
            <consortium name="RefSeq"/>
        </authorList>
    </citation>
    <scope>IDENTIFICATION</scope>
</reference>
<sequence>MRGEFPSRSRKATKTAAAWPTCRCLRRSTNHSNLPRREVPGDRDWLSWTSAPGRGRPPRGGHGSRPHAAAARPAPLVRMRGVPTGKSLRTPPAGLRLAPRLRPLSSEACRLGETARAAAGRGLCGPKAAAVAPACGKCQQAALRFVAPRPPHPGTPCDRRGTARPRREYRSETLRRERGRRPAVPVAPLRYSQRDVFILCMWKVT</sequence>
<evidence type="ECO:0000256" key="1">
    <source>
        <dbReference type="SAM" id="MobiDB-lite"/>
    </source>
</evidence>
<name>A0ABM5DKH4_VICPA</name>
<dbReference type="GeneID" id="140697476"/>
<proteinExistence type="predicted"/>
<feature type="compositionally biased region" description="Basic residues" evidence="1">
    <location>
        <begin position="56"/>
        <end position="65"/>
    </location>
</feature>
<dbReference type="Proteomes" id="UP001652581">
    <property type="component" value="Chromosome 7"/>
</dbReference>
<evidence type="ECO:0000313" key="2">
    <source>
        <dbReference type="Proteomes" id="UP001652581"/>
    </source>
</evidence>
<accession>A0ABM5DKH4</accession>
<protein>
    <submittedName>
        <fullName evidence="3">Uncharacterized protein</fullName>
    </submittedName>
</protein>
<evidence type="ECO:0000313" key="3">
    <source>
        <dbReference type="RefSeq" id="XP_072821407.1"/>
    </source>
</evidence>
<feature type="region of interest" description="Disordered" evidence="1">
    <location>
        <begin position="147"/>
        <end position="180"/>
    </location>
</feature>
<dbReference type="RefSeq" id="XP_072821407.1">
    <property type="nucleotide sequence ID" value="XM_072965306.1"/>
</dbReference>
<feature type="region of interest" description="Disordered" evidence="1">
    <location>
        <begin position="29"/>
        <end position="72"/>
    </location>
</feature>
<gene>
    <name evidence="3" type="primary">LOC140697476</name>
</gene>